<evidence type="ECO:0000256" key="1">
    <source>
        <dbReference type="ARBA" id="ARBA00022481"/>
    </source>
</evidence>
<name>A0ABZ0AUH1_9BURK</name>
<dbReference type="Pfam" id="PF00672">
    <property type="entry name" value="HAMP"/>
    <property type="match status" value="1"/>
</dbReference>
<dbReference type="SMART" id="SM00283">
    <property type="entry name" value="MA"/>
    <property type="match status" value="1"/>
</dbReference>
<dbReference type="SMART" id="SM00304">
    <property type="entry name" value="HAMP"/>
    <property type="match status" value="1"/>
</dbReference>
<keyword evidence="8" id="KW-1185">Reference proteome</keyword>
<keyword evidence="4" id="KW-1133">Transmembrane helix</keyword>
<evidence type="ECO:0000313" key="8">
    <source>
        <dbReference type="Proteomes" id="UP001302257"/>
    </source>
</evidence>
<evidence type="ECO:0000256" key="4">
    <source>
        <dbReference type="SAM" id="Phobius"/>
    </source>
</evidence>
<dbReference type="PANTHER" id="PTHR43531:SF14">
    <property type="entry name" value="METHYL-ACCEPTING CHEMOTAXIS PROTEIN I-RELATED"/>
    <property type="match status" value="1"/>
</dbReference>
<sequence length="377" mass="39837">MPVFDSMTLSRRMALTYALVLALTLAVLYSGYSALNAVVAQAPQFKTLAGEAQSSMVLFAVLAVLLGVFSAFRQVQSISSPLADAIHIAETVAAGDLSHDFENTRGGEFGRLLDAMGTMEDTLTDLVTRIKDSTQPLTASSGDIAHASAQLLQHTEMQTHALDSTAASMEELTSTVRENAQRAQSASTLAVSASGIAQRGGEVVGEVVSTMQAITDSSRKVVDIIAVIEGISFQTNILALNAAVEAARAGEQGRGFAVVASEVRSLAGRSSEAAKEIRQLISHSAEQVESGSQLVGRAGNTMQDIVNAVRQVTEILGEISAASQQQSHSVQEVSSAVVQMRADTRSNHQQVNHTAGAAEAMRQRVQDLQRAVDQFKV</sequence>
<dbReference type="PROSITE" id="PS50885">
    <property type="entry name" value="HAMP"/>
    <property type="match status" value="1"/>
</dbReference>
<feature type="domain" description="Methyl-accepting transducer" evidence="5">
    <location>
        <begin position="133"/>
        <end position="355"/>
    </location>
</feature>
<dbReference type="Gene3D" id="1.10.287.950">
    <property type="entry name" value="Methyl-accepting chemotaxis protein"/>
    <property type="match status" value="1"/>
</dbReference>
<dbReference type="CDD" id="cd11386">
    <property type="entry name" value="MCP_signal"/>
    <property type="match status" value="1"/>
</dbReference>
<evidence type="ECO:0000256" key="3">
    <source>
        <dbReference type="PROSITE-ProRule" id="PRU00284"/>
    </source>
</evidence>
<dbReference type="PROSITE" id="PS50111">
    <property type="entry name" value="CHEMOTAXIS_TRANSDUC_2"/>
    <property type="match status" value="1"/>
</dbReference>
<dbReference type="InterPro" id="IPR003660">
    <property type="entry name" value="HAMP_dom"/>
</dbReference>
<feature type="transmembrane region" description="Helical" evidence="4">
    <location>
        <begin position="56"/>
        <end position="72"/>
    </location>
</feature>
<gene>
    <name evidence="7" type="ORF">RAN89_09710</name>
</gene>
<dbReference type="CDD" id="cd06225">
    <property type="entry name" value="HAMP"/>
    <property type="match status" value="1"/>
</dbReference>
<dbReference type="EMBL" id="CP132507">
    <property type="protein sequence ID" value="WNO03218.1"/>
    <property type="molecule type" value="Genomic_DNA"/>
</dbReference>
<dbReference type="RefSeq" id="WP_313866141.1">
    <property type="nucleotide sequence ID" value="NZ_CP132507.1"/>
</dbReference>
<feature type="domain" description="HAMP" evidence="6">
    <location>
        <begin position="76"/>
        <end position="128"/>
    </location>
</feature>
<evidence type="ECO:0000256" key="2">
    <source>
        <dbReference type="ARBA" id="ARBA00029447"/>
    </source>
</evidence>
<dbReference type="PANTHER" id="PTHR43531">
    <property type="entry name" value="PROTEIN ICFG"/>
    <property type="match status" value="1"/>
</dbReference>
<proteinExistence type="inferred from homology"/>
<protein>
    <submittedName>
        <fullName evidence="7">Methyl-accepting chemotaxis protein</fullName>
    </submittedName>
</protein>
<evidence type="ECO:0000259" key="6">
    <source>
        <dbReference type="PROSITE" id="PS50885"/>
    </source>
</evidence>
<comment type="similarity">
    <text evidence="2">Belongs to the methyl-accepting chemotaxis (MCP) protein family.</text>
</comment>
<dbReference type="Proteomes" id="UP001302257">
    <property type="component" value="Chromosome"/>
</dbReference>
<reference evidence="7 8" key="1">
    <citation type="submission" date="2023-08" db="EMBL/GenBank/DDBJ databases">
        <title>Rhodoferax potami sp. nov. and Rhodoferax mekongensis sp. nov., isolated from the Mekong River in Thailand.</title>
        <authorList>
            <person name="Kitikhun S."/>
            <person name="Charoenyingcharoen P."/>
            <person name="Siriarchawattana P."/>
            <person name="Likhitrattanapisal S."/>
            <person name="Nilsakha T."/>
            <person name="Chanpet A."/>
            <person name="Rattanawaree P."/>
            <person name="Ingsriswang S."/>
        </authorList>
    </citation>
    <scope>NUCLEOTIDE SEQUENCE [LARGE SCALE GENOMIC DNA]</scope>
    <source>
        <strain evidence="7 8">TBRC 17307</strain>
    </source>
</reference>
<dbReference type="SUPFAM" id="SSF58104">
    <property type="entry name" value="Methyl-accepting chemotaxis protein (MCP) signaling domain"/>
    <property type="match status" value="1"/>
</dbReference>
<dbReference type="InterPro" id="IPR051310">
    <property type="entry name" value="MCP_chemotaxis"/>
</dbReference>
<dbReference type="Pfam" id="PF00015">
    <property type="entry name" value="MCPsignal"/>
    <property type="match status" value="1"/>
</dbReference>
<organism evidence="7 8">
    <name type="scientific">Rhodoferax mekongensis</name>
    <dbReference type="NCBI Taxonomy" id="3068341"/>
    <lineage>
        <taxon>Bacteria</taxon>
        <taxon>Pseudomonadati</taxon>
        <taxon>Pseudomonadota</taxon>
        <taxon>Betaproteobacteria</taxon>
        <taxon>Burkholderiales</taxon>
        <taxon>Comamonadaceae</taxon>
        <taxon>Rhodoferax</taxon>
    </lineage>
</organism>
<keyword evidence="1" id="KW-0488">Methylation</keyword>
<keyword evidence="3" id="KW-0807">Transducer</keyword>
<dbReference type="InterPro" id="IPR004089">
    <property type="entry name" value="MCPsignal_dom"/>
</dbReference>
<keyword evidence="4" id="KW-0812">Transmembrane</keyword>
<accession>A0ABZ0AUH1</accession>
<evidence type="ECO:0000259" key="5">
    <source>
        <dbReference type="PROSITE" id="PS50111"/>
    </source>
</evidence>
<keyword evidence="4" id="KW-0472">Membrane</keyword>
<evidence type="ECO:0000313" key="7">
    <source>
        <dbReference type="EMBL" id="WNO03218.1"/>
    </source>
</evidence>